<dbReference type="PANTHER" id="PTHR42878:SF7">
    <property type="entry name" value="SENSOR HISTIDINE KINASE GLRK"/>
    <property type="match status" value="1"/>
</dbReference>
<evidence type="ECO:0000256" key="5">
    <source>
        <dbReference type="ARBA" id="ARBA00022679"/>
    </source>
</evidence>
<dbReference type="Pfam" id="PF08448">
    <property type="entry name" value="PAS_4"/>
    <property type="match status" value="1"/>
</dbReference>
<evidence type="ECO:0000256" key="8">
    <source>
        <dbReference type="ARBA" id="ARBA00022777"/>
    </source>
</evidence>
<dbReference type="InterPro" id="IPR035965">
    <property type="entry name" value="PAS-like_dom_sf"/>
</dbReference>
<feature type="compositionally biased region" description="Basic and acidic residues" evidence="13">
    <location>
        <begin position="862"/>
        <end position="875"/>
    </location>
</feature>
<dbReference type="SUPFAM" id="SSF55874">
    <property type="entry name" value="ATPase domain of HSP90 chaperone/DNA topoisomerase II/histidine kinase"/>
    <property type="match status" value="1"/>
</dbReference>
<dbReference type="EC" id="2.7.13.3" evidence="3"/>
<keyword evidence="10" id="KW-1133">Transmembrane helix</keyword>
<evidence type="ECO:0000256" key="9">
    <source>
        <dbReference type="ARBA" id="ARBA00022840"/>
    </source>
</evidence>
<feature type="region of interest" description="Disordered" evidence="13">
    <location>
        <begin position="295"/>
        <end position="317"/>
    </location>
</feature>
<dbReference type="InterPro" id="IPR004358">
    <property type="entry name" value="Sig_transdc_His_kin-like_C"/>
</dbReference>
<evidence type="ECO:0000256" key="11">
    <source>
        <dbReference type="ARBA" id="ARBA00023012"/>
    </source>
</evidence>
<accession>A0ABQ4QNA1</accession>
<dbReference type="InterPro" id="IPR036097">
    <property type="entry name" value="HisK_dim/P_sf"/>
</dbReference>
<dbReference type="PRINTS" id="PR00344">
    <property type="entry name" value="BCTRLSENSOR"/>
</dbReference>
<dbReference type="Pfam" id="PF02518">
    <property type="entry name" value="HATPase_c"/>
    <property type="match status" value="1"/>
</dbReference>
<evidence type="ECO:0000256" key="12">
    <source>
        <dbReference type="ARBA" id="ARBA00023136"/>
    </source>
</evidence>
<sequence length="921" mass="94755">MNVGDSTRAGLQAALEAWAGDPVLAAPLADSARAFLVLDGMATTILHASPAAVPFRDAVADEVGRLSPGLAGQIRAVSGIARPRLVRLRLDPRRIAPPTACLIAGGTVEAAPALLLVALGPLPAIRPRAVRADPAPDRQAASAEPTGHAAPDAPGDSDRAVAPAAGDRFVWRSDAGDRIATISGPSFEALAPRLVGRSWANLAEAGQLRDADAFLAAVETRHTFRALPAVLDAGTVGTLALDLSGACLGRSGDAFSGLGGYGVVRAVTAPAVATVPPAAPVETHPDPVETASVEVPDFDLPSDANTDRPNAAGEPDRVLPDIRNAAWPPVAVATEHLDDHAAGDPWSGARGPGRGHEAVGVAPNALLSRVVPEPVAPSLPIDRPVAAQEGTDAALSVTEHAAFREIARALGARYAGDDEVREAIDADARGAGAAVMPFPVPRPAETPPPAPRDTLPPPLDDVPAALLIHRGDAVLAANRRLLDLTGHADLASLQAAGLRRLFRGLPPAPSGGDPAASDGPRIIETAQGGSRPVAVERGPMAWDGAPATCLILRVVAEADPARERAAERLAESFRERHAADARATLNALDDGVVTLDAAGRIVAMNRAAAALFACEPREVVGTAFDSLFDAAQRDVVRAALAGLGTEISIAASGRPVTLRVSVREGARVAVLRAPSEVAARSTSDVDPQAFDPQAFDRPAFLGRLDREIRTPVEGIVGLADGILAEPHGVLDERYRVPLRAIRAAGDHVRGLVSDLIEIATIESGGLALSVRPLPLNELVSGCVELLQPEAARGRIVLRTSFSPDLAPLEADEPSLRQAALAVIGEAIRATAAGGQVIVSTTPGERGGVALKVRGTGPGARASEIEAGRAPREGGEAHGTGLGLPLTKALIEANHGRVRVSNRSGEGMLVEIILPGSKMRAM</sequence>
<evidence type="ECO:0000256" key="1">
    <source>
        <dbReference type="ARBA" id="ARBA00000085"/>
    </source>
</evidence>
<keyword evidence="4" id="KW-0597">Phosphoprotein</keyword>
<comment type="subcellular location">
    <subcellularLocation>
        <location evidence="2">Membrane</location>
        <topology evidence="2">Multi-pass membrane protein</topology>
    </subcellularLocation>
</comment>
<keyword evidence="17" id="KW-1185">Reference proteome</keyword>
<evidence type="ECO:0000259" key="14">
    <source>
        <dbReference type="PROSITE" id="PS50109"/>
    </source>
</evidence>
<evidence type="ECO:0000256" key="6">
    <source>
        <dbReference type="ARBA" id="ARBA00022692"/>
    </source>
</evidence>
<protein>
    <recommendedName>
        <fullName evidence="3">histidine kinase</fullName>
        <ecNumber evidence="3">2.7.13.3</ecNumber>
    </recommendedName>
</protein>
<dbReference type="SUPFAM" id="SSF47384">
    <property type="entry name" value="Homodimeric domain of signal transducing histidine kinase"/>
    <property type="match status" value="1"/>
</dbReference>
<dbReference type="PROSITE" id="PS50109">
    <property type="entry name" value="HIS_KIN"/>
    <property type="match status" value="1"/>
</dbReference>
<dbReference type="Gene3D" id="3.30.565.10">
    <property type="entry name" value="Histidine kinase-like ATPase, C-terminal domain"/>
    <property type="match status" value="1"/>
</dbReference>
<dbReference type="InterPro" id="IPR000014">
    <property type="entry name" value="PAS"/>
</dbReference>
<dbReference type="SMART" id="SM00388">
    <property type="entry name" value="HisKA"/>
    <property type="match status" value="1"/>
</dbReference>
<feature type="region of interest" description="Disordered" evidence="13">
    <location>
        <begin position="854"/>
        <end position="880"/>
    </location>
</feature>
<keyword evidence="8 16" id="KW-0418">Kinase</keyword>
<evidence type="ECO:0000256" key="7">
    <source>
        <dbReference type="ARBA" id="ARBA00022741"/>
    </source>
</evidence>
<evidence type="ECO:0000259" key="15">
    <source>
        <dbReference type="PROSITE" id="PS50112"/>
    </source>
</evidence>
<dbReference type="InterPro" id="IPR013656">
    <property type="entry name" value="PAS_4"/>
</dbReference>
<dbReference type="InterPro" id="IPR005467">
    <property type="entry name" value="His_kinase_dom"/>
</dbReference>
<dbReference type="CDD" id="cd00130">
    <property type="entry name" value="PAS"/>
    <property type="match status" value="1"/>
</dbReference>
<dbReference type="SUPFAM" id="SSF55785">
    <property type="entry name" value="PYP-like sensor domain (PAS domain)"/>
    <property type="match status" value="1"/>
</dbReference>
<name>A0ABQ4QNA1_9HYPH</name>
<feature type="compositionally biased region" description="Low complexity" evidence="13">
    <location>
        <begin position="510"/>
        <end position="520"/>
    </location>
</feature>
<evidence type="ECO:0000256" key="10">
    <source>
        <dbReference type="ARBA" id="ARBA00022989"/>
    </source>
</evidence>
<keyword evidence="5" id="KW-0808">Transferase</keyword>
<dbReference type="CDD" id="cd00082">
    <property type="entry name" value="HisKA"/>
    <property type="match status" value="1"/>
</dbReference>
<evidence type="ECO:0000256" key="2">
    <source>
        <dbReference type="ARBA" id="ARBA00004141"/>
    </source>
</evidence>
<dbReference type="Proteomes" id="UP001055117">
    <property type="component" value="Unassembled WGS sequence"/>
</dbReference>
<gene>
    <name evidence="16" type="primary">pdhS</name>
    <name evidence="16" type="ORF">AFCDBAGC_4250</name>
</gene>
<dbReference type="EMBL" id="BPQG01000074">
    <property type="protein sequence ID" value="GJD46370.1"/>
    <property type="molecule type" value="Genomic_DNA"/>
</dbReference>
<dbReference type="SMART" id="SM00387">
    <property type="entry name" value="HATPase_c"/>
    <property type="match status" value="1"/>
</dbReference>
<dbReference type="InterPro" id="IPR050351">
    <property type="entry name" value="BphY/WalK/GraS-like"/>
</dbReference>
<dbReference type="RefSeq" id="WP_147828570.1">
    <property type="nucleotide sequence ID" value="NZ_BPQG01000074.1"/>
</dbReference>
<dbReference type="PROSITE" id="PS50112">
    <property type="entry name" value="PAS"/>
    <property type="match status" value="1"/>
</dbReference>
<evidence type="ECO:0000256" key="13">
    <source>
        <dbReference type="SAM" id="MobiDB-lite"/>
    </source>
</evidence>
<dbReference type="InterPro" id="IPR003661">
    <property type="entry name" value="HisK_dim/P_dom"/>
</dbReference>
<keyword evidence="11" id="KW-0902">Two-component regulatory system</keyword>
<keyword evidence="6" id="KW-0812">Transmembrane</keyword>
<evidence type="ECO:0000256" key="3">
    <source>
        <dbReference type="ARBA" id="ARBA00012438"/>
    </source>
</evidence>
<dbReference type="PANTHER" id="PTHR42878">
    <property type="entry name" value="TWO-COMPONENT HISTIDINE KINASE"/>
    <property type="match status" value="1"/>
</dbReference>
<dbReference type="Gene3D" id="3.30.450.20">
    <property type="entry name" value="PAS domain"/>
    <property type="match status" value="1"/>
</dbReference>
<evidence type="ECO:0000313" key="17">
    <source>
        <dbReference type="Proteomes" id="UP001055117"/>
    </source>
</evidence>
<evidence type="ECO:0000313" key="16">
    <source>
        <dbReference type="EMBL" id="GJD46370.1"/>
    </source>
</evidence>
<proteinExistence type="predicted"/>
<comment type="catalytic activity">
    <reaction evidence="1">
        <text>ATP + protein L-histidine = ADP + protein N-phospho-L-histidine.</text>
        <dbReference type="EC" id="2.7.13.3"/>
    </reaction>
</comment>
<evidence type="ECO:0000256" key="4">
    <source>
        <dbReference type="ARBA" id="ARBA00022553"/>
    </source>
</evidence>
<feature type="region of interest" description="Disordered" evidence="13">
    <location>
        <begin position="132"/>
        <end position="161"/>
    </location>
</feature>
<dbReference type="GO" id="GO:0016301">
    <property type="term" value="F:kinase activity"/>
    <property type="evidence" value="ECO:0007669"/>
    <property type="project" value="UniProtKB-KW"/>
</dbReference>
<dbReference type="InterPro" id="IPR003594">
    <property type="entry name" value="HATPase_dom"/>
</dbReference>
<dbReference type="Pfam" id="PF00512">
    <property type="entry name" value="HisKA"/>
    <property type="match status" value="1"/>
</dbReference>
<comment type="caution">
    <text evidence="16">The sequence shown here is derived from an EMBL/GenBank/DDBJ whole genome shotgun (WGS) entry which is preliminary data.</text>
</comment>
<reference evidence="16 17" key="1">
    <citation type="journal article" date="2021" name="Front. Microbiol.">
        <title>Comprehensive Comparative Genomics and Phenotyping of Methylobacterium Species.</title>
        <authorList>
            <person name="Alessa O."/>
            <person name="Ogura Y."/>
            <person name="Fujitani Y."/>
            <person name="Takami H."/>
            <person name="Hayashi T."/>
            <person name="Sahin N."/>
            <person name="Tani A."/>
        </authorList>
    </citation>
    <scope>NUCLEOTIDE SEQUENCE [LARGE SCALE GENOMIC DNA]</scope>
    <source>
        <strain evidence="16 17">DSM 23679</strain>
    </source>
</reference>
<keyword evidence="12" id="KW-0472">Membrane</keyword>
<dbReference type="SMART" id="SM00091">
    <property type="entry name" value="PAS"/>
    <property type="match status" value="1"/>
</dbReference>
<feature type="domain" description="Histidine kinase" evidence="14">
    <location>
        <begin position="703"/>
        <end position="917"/>
    </location>
</feature>
<feature type="domain" description="PAS" evidence="15">
    <location>
        <begin position="577"/>
        <end position="640"/>
    </location>
</feature>
<dbReference type="InterPro" id="IPR036890">
    <property type="entry name" value="HATPase_C_sf"/>
</dbReference>
<keyword evidence="7" id="KW-0547">Nucleotide-binding</keyword>
<dbReference type="Gene3D" id="1.10.287.130">
    <property type="match status" value="1"/>
</dbReference>
<feature type="region of interest" description="Disordered" evidence="13">
    <location>
        <begin position="504"/>
        <end position="531"/>
    </location>
</feature>
<organism evidence="16 17">
    <name type="scientific">Methylobacterium cerastii</name>
    <dbReference type="NCBI Taxonomy" id="932741"/>
    <lineage>
        <taxon>Bacteria</taxon>
        <taxon>Pseudomonadati</taxon>
        <taxon>Pseudomonadota</taxon>
        <taxon>Alphaproteobacteria</taxon>
        <taxon>Hyphomicrobiales</taxon>
        <taxon>Methylobacteriaceae</taxon>
        <taxon>Methylobacterium</taxon>
    </lineage>
</organism>
<keyword evidence="9" id="KW-0067">ATP-binding</keyword>